<evidence type="ECO:0000256" key="1">
    <source>
        <dbReference type="SAM" id="MobiDB-lite"/>
    </source>
</evidence>
<evidence type="ECO:0000313" key="2">
    <source>
        <dbReference type="EMBL" id="CAB4949594.1"/>
    </source>
</evidence>
<accession>A0A6J7K5U9</accession>
<feature type="region of interest" description="Disordered" evidence="1">
    <location>
        <begin position="75"/>
        <end position="94"/>
    </location>
</feature>
<proteinExistence type="predicted"/>
<sequence length="94" mass="9888">MSLTVELTGTGLIWRNGVGQQTAGIVAVCGVGEGVLVLRGNLPAETTLTVEQWQHLSRVAAEVATNAKLSARVEDAEPIVPRRPEPNAAYPPMG</sequence>
<organism evidence="2">
    <name type="scientific">freshwater metagenome</name>
    <dbReference type="NCBI Taxonomy" id="449393"/>
    <lineage>
        <taxon>unclassified sequences</taxon>
        <taxon>metagenomes</taxon>
        <taxon>ecological metagenomes</taxon>
    </lineage>
</organism>
<dbReference type="AlphaFoldDB" id="A0A6J7K5U9"/>
<gene>
    <name evidence="2" type="ORF">UFOPK3564_03419</name>
</gene>
<reference evidence="2" key="1">
    <citation type="submission" date="2020-05" db="EMBL/GenBank/DDBJ databases">
        <authorList>
            <person name="Chiriac C."/>
            <person name="Salcher M."/>
            <person name="Ghai R."/>
            <person name="Kavagutti S V."/>
        </authorList>
    </citation>
    <scope>NUCLEOTIDE SEQUENCE</scope>
</reference>
<protein>
    <submittedName>
        <fullName evidence="2">Unannotated protein</fullName>
    </submittedName>
</protein>
<dbReference type="EMBL" id="CAFBMK010000328">
    <property type="protein sequence ID" value="CAB4949594.1"/>
    <property type="molecule type" value="Genomic_DNA"/>
</dbReference>
<name>A0A6J7K5U9_9ZZZZ</name>
<feature type="compositionally biased region" description="Basic and acidic residues" evidence="1">
    <location>
        <begin position="75"/>
        <end position="85"/>
    </location>
</feature>